<feature type="transmembrane region" description="Helical" evidence="10">
    <location>
        <begin position="65"/>
        <end position="86"/>
    </location>
</feature>
<dbReference type="SMART" id="SM01381">
    <property type="entry name" value="7TM_GPCR_Srsx"/>
    <property type="match status" value="1"/>
</dbReference>
<dbReference type="GO" id="GO:0004930">
    <property type="term" value="F:G protein-coupled receptor activity"/>
    <property type="evidence" value="ECO:0007669"/>
    <property type="project" value="UniProtKB-KW"/>
</dbReference>
<keyword evidence="3 10" id="KW-0812">Transmembrane</keyword>
<dbReference type="InterPro" id="IPR050569">
    <property type="entry name" value="TAAR"/>
</dbReference>
<accession>A0AAD9PYI8</accession>
<evidence type="ECO:0000256" key="1">
    <source>
        <dbReference type="ARBA" id="ARBA00004651"/>
    </source>
</evidence>
<evidence type="ECO:0000256" key="2">
    <source>
        <dbReference type="ARBA" id="ARBA00022475"/>
    </source>
</evidence>
<evidence type="ECO:0000256" key="3">
    <source>
        <dbReference type="ARBA" id="ARBA00022692"/>
    </source>
</evidence>
<dbReference type="InterPro" id="IPR000276">
    <property type="entry name" value="GPCR_Rhodpsn"/>
</dbReference>
<keyword evidence="4 10" id="KW-1133">Transmembrane helix</keyword>
<organism evidence="12 13">
    <name type="scientific">Acropora cervicornis</name>
    <name type="common">Staghorn coral</name>
    <dbReference type="NCBI Taxonomy" id="6130"/>
    <lineage>
        <taxon>Eukaryota</taxon>
        <taxon>Metazoa</taxon>
        <taxon>Cnidaria</taxon>
        <taxon>Anthozoa</taxon>
        <taxon>Hexacorallia</taxon>
        <taxon>Scleractinia</taxon>
        <taxon>Astrocoeniina</taxon>
        <taxon>Acroporidae</taxon>
        <taxon>Acropora</taxon>
    </lineage>
</organism>
<evidence type="ECO:0000313" key="13">
    <source>
        <dbReference type="Proteomes" id="UP001249851"/>
    </source>
</evidence>
<proteinExistence type="predicted"/>
<keyword evidence="2" id="KW-1003">Cell membrane</keyword>
<evidence type="ECO:0000313" key="12">
    <source>
        <dbReference type="EMBL" id="KAK2551035.1"/>
    </source>
</evidence>
<keyword evidence="7 12" id="KW-0675">Receptor</keyword>
<evidence type="ECO:0000256" key="10">
    <source>
        <dbReference type="SAM" id="Phobius"/>
    </source>
</evidence>
<dbReference type="CDD" id="cd00637">
    <property type="entry name" value="7tm_classA_rhodopsin-like"/>
    <property type="match status" value="1"/>
</dbReference>
<reference evidence="12" key="2">
    <citation type="journal article" date="2023" name="Science">
        <title>Genomic signatures of disease resistance in endangered staghorn corals.</title>
        <authorList>
            <person name="Vollmer S.V."/>
            <person name="Selwyn J.D."/>
            <person name="Despard B.A."/>
            <person name="Roesel C.L."/>
        </authorList>
    </citation>
    <scope>NUCLEOTIDE SEQUENCE</scope>
    <source>
        <strain evidence="12">K2</strain>
    </source>
</reference>
<comment type="caution">
    <text evidence="12">The sequence shown here is derived from an EMBL/GenBank/DDBJ whole genome shotgun (WGS) entry which is preliminary data.</text>
</comment>
<dbReference type="PANTHER" id="PTHR24249:SF372">
    <property type="entry name" value="G-PROTEIN COUPLED RECEPTORS FAMILY 1 PROFILE DOMAIN-CONTAINING PROTEIN"/>
    <property type="match status" value="1"/>
</dbReference>
<feature type="region of interest" description="Disordered" evidence="9">
    <location>
        <begin position="1"/>
        <end position="21"/>
    </location>
</feature>
<dbReference type="InterPro" id="IPR017452">
    <property type="entry name" value="GPCR_Rhodpsn_7TM"/>
</dbReference>
<evidence type="ECO:0000256" key="6">
    <source>
        <dbReference type="ARBA" id="ARBA00023136"/>
    </source>
</evidence>
<feature type="transmembrane region" description="Helical" evidence="10">
    <location>
        <begin position="148"/>
        <end position="170"/>
    </location>
</feature>
<reference evidence="12" key="1">
    <citation type="journal article" date="2023" name="G3 (Bethesda)">
        <title>Whole genome assembly and annotation of the endangered Caribbean coral Acropora cervicornis.</title>
        <authorList>
            <person name="Selwyn J.D."/>
            <person name="Vollmer S.V."/>
        </authorList>
    </citation>
    <scope>NUCLEOTIDE SEQUENCE</scope>
    <source>
        <strain evidence="12">K2</strain>
    </source>
</reference>
<dbReference type="GO" id="GO:0005886">
    <property type="term" value="C:plasma membrane"/>
    <property type="evidence" value="ECO:0007669"/>
    <property type="project" value="UniProtKB-SubCell"/>
</dbReference>
<feature type="transmembrane region" description="Helical" evidence="10">
    <location>
        <begin position="32"/>
        <end position="53"/>
    </location>
</feature>
<gene>
    <name evidence="12" type="ORF">P5673_028260</name>
</gene>
<evidence type="ECO:0000256" key="7">
    <source>
        <dbReference type="ARBA" id="ARBA00023170"/>
    </source>
</evidence>
<dbReference type="PRINTS" id="PR00237">
    <property type="entry name" value="GPCRRHODOPSN"/>
</dbReference>
<name>A0AAD9PYI8_ACRCE</name>
<dbReference type="AlphaFoldDB" id="A0AAD9PYI8"/>
<evidence type="ECO:0000256" key="8">
    <source>
        <dbReference type="ARBA" id="ARBA00023224"/>
    </source>
</evidence>
<dbReference type="Pfam" id="PF00001">
    <property type="entry name" value="7tm_1"/>
    <property type="match status" value="1"/>
</dbReference>
<keyword evidence="5" id="KW-0297">G-protein coupled receptor</keyword>
<evidence type="ECO:0000259" key="11">
    <source>
        <dbReference type="PROSITE" id="PS50262"/>
    </source>
</evidence>
<dbReference type="SUPFAM" id="SSF81321">
    <property type="entry name" value="Family A G protein-coupled receptor-like"/>
    <property type="match status" value="1"/>
</dbReference>
<dbReference type="EMBL" id="JARQWQ010000103">
    <property type="protein sequence ID" value="KAK2551035.1"/>
    <property type="molecule type" value="Genomic_DNA"/>
</dbReference>
<feature type="domain" description="G-protein coupled receptors family 1 profile" evidence="11">
    <location>
        <begin position="45"/>
        <end position="326"/>
    </location>
</feature>
<feature type="transmembrane region" description="Helical" evidence="10">
    <location>
        <begin position="106"/>
        <end position="127"/>
    </location>
</feature>
<dbReference type="Proteomes" id="UP001249851">
    <property type="component" value="Unassembled WGS sequence"/>
</dbReference>
<evidence type="ECO:0000256" key="9">
    <source>
        <dbReference type="SAM" id="MobiDB-lite"/>
    </source>
</evidence>
<keyword evidence="6 10" id="KW-0472">Membrane</keyword>
<evidence type="ECO:0000256" key="4">
    <source>
        <dbReference type="ARBA" id="ARBA00022989"/>
    </source>
</evidence>
<dbReference type="Gene3D" id="1.20.1070.10">
    <property type="entry name" value="Rhodopsin 7-helix transmembrane proteins"/>
    <property type="match status" value="1"/>
</dbReference>
<feature type="transmembrane region" description="Helical" evidence="10">
    <location>
        <begin position="255"/>
        <end position="276"/>
    </location>
</feature>
<evidence type="ECO:0000256" key="5">
    <source>
        <dbReference type="ARBA" id="ARBA00023040"/>
    </source>
</evidence>
<keyword evidence="13" id="KW-1185">Reference proteome</keyword>
<protein>
    <submittedName>
        <fullName evidence="12">Adenosine receptor A2b</fullName>
    </submittedName>
</protein>
<comment type="subcellular location">
    <subcellularLocation>
        <location evidence="1">Cell membrane</location>
        <topology evidence="1">Multi-pass membrane protein</topology>
    </subcellularLocation>
</comment>
<dbReference type="PANTHER" id="PTHR24249">
    <property type="entry name" value="HISTAMINE RECEPTOR-RELATED G-PROTEIN COUPLED RECEPTOR"/>
    <property type="match status" value="1"/>
</dbReference>
<feature type="transmembrane region" description="Helical" evidence="10">
    <location>
        <begin position="201"/>
        <end position="226"/>
    </location>
</feature>
<dbReference type="PROSITE" id="PS50262">
    <property type="entry name" value="G_PROTEIN_RECEP_F1_2"/>
    <property type="match status" value="1"/>
</dbReference>
<keyword evidence="8" id="KW-0807">Transducer</keyword>
<feature type="transmembrane region" description="Helical" evidence="10">
    <location>
        <begin position="309"/>
        <end position="328"/>
    </location>
</feature>
<sequence>MGENRLNASSNDSCWGPQPQSEPTQQLQTTLMIIRVIFSVICICANFLLIRAFCKFSTLRTASNLILVSLCIADCLIAMTFILDIIRLALKERDNDKPLKRILCQINASLTLSITTIIVLHLALISVERVIAVKFPLRYNSILTNRRALLASVVLWVSTVLVTVVIPQALNLEKDGASTGNIKRGLHPCSRAFAFKFLGKYVIFFTTLMVITLLITLFCHGYIFTVSYKQRKQMRRQNNLSRVATIKEELKRARVIFLVVAPNLLSFVPLFTFLILRFSGKFPDDNNDQGCHRHHRHHRHGHTMLAKKIVYISAMGSNAICTPIIYGFKNQQFKTALLKMVKCT</sequence>